<dbReference type="Gene3D" id="3.90.79.10">
    <property type="entry name" value="Nucleoside Triphosphate Pyrophosphohydrolase"/>
    <property type="match status" value="1"/>
</dbReference>
<name>A0ABD0UZ99_DENTH</name>
<dbReference type="AlphaFoldDB" id="A0ABD0UZ99"/>
<evidence type="ECO:0000256" key="1">
    <source>
        <dbReference type="SAM" id="MobiDB-lite"/>
    </source>
</evidence>
<reference evidence="2 3" key="1">
    <citation type="journal article" date="2024" name="Plant Biotechnol. J.">
        <title>Dendrobium thyrsiflorum genome and its molecular insights into genes involved in important horticultural traits.</title>
        <authorList>
            <person name="Chen B."/>
            <person name="Wang J.Y."/>
            <person name="Zheng P.J."/>
            <person name="Li K.L."/>
            <person name="Liang Y.M."/>
            <person name="Chen X.F."/>
            <person name="Zhang C."/>
            <person name="Zhao X."/>
            <person name="He X."/>
            <person name="Zhang G.Q."/>
            <person name="Liu Z.J."/>
            <person name="Xu Q."/>
        </authorList>
    </citation>
    <scope>NUCLEOTIDE SEQUENCE [LARGE SCALE GENOMIC DNA]</scope>
    <source>
        <strain evidence="2">GZMU011</strain>
    </source>
</reference>
<sequence length="262" mass="29799">MESRLCSLTASKSAQHSTVPKSTTVPSFHYAEAYHSASIPLCRTFLQEFCTVPRLENFHYAEFYYRILWLLLHKTEVCFNPQDSAFCYSIRVTVPKSPHLQAYGVHMNGYVGKSGQKFLWVAKRSDLKPTYPGRLDHLVAGGLGLGLGYVLRFRLEEEDEVEGEEEEEEREGKWEGMVGNLKGGRKKKKNGEKEGEGRKKKKNGGRGMEEEEEEGRGGDYLELWMERGRNRRLGGVESRRGRTPCVSLAWKCRGMRVRGGLG</sequence>
<evidence type="ECO:0000313" key="2">
    <source>
        <dbReference type="EMBL" id="KAL0917949.1"/>
    </source>
</evidence>
<proteinExistence type="predicted"/>
<gene>
    <name evidence="2" type="ORF">M5K25_013058</name>
</gene>
<accession>A0ABD0UZ99</accession>
<protein>
    <submittedName>
        <fullName evidence="2">Uncharacterized protein</fullName>
    </submittedName>
</protein>
<dbReference type="EMBL" id="JANQDX010000010">
    <property type="protein sequence ID" value="KAL0917949.1"/>
    <property type="molecule type" value="Genomic_DNA"/>
</dbReference>
<feature type="region of interest" description="Disordered" evidence="1">
    <location>
        <begin position="161"/>
        <end position="219"/>
    </location>
</feature>
<organism evidence="2 3">
    <name type="scientific">Dendrobium thyrsiflorum</name>
    <name type="common">Pinecone-like raceme dendrobium</name>
    <name type="synonym">Orchid</name>
    <dbReference type="NCBI Taxonomy" id="117978"/>
    <lineage>
        <taxon>Eukaryota</taxon>
        <taxon>Viridiplantae</taxon>
        <taxon>Streptophyta</taxon>
        <taxon>Embryophyta</taxon>
        <taxon>Tracheophyta</taxon>
        <taxon>Spermatophyta</taxon>
        <taxon>Magnoliopsida</taxon>
        <taxon>Liliopsida</taxon>
        <taxon>Asparagales</taxon>
        <taxon>Orchidaceae</taxon>
        <taxon>Epidendroideae</taxon>
        <taxon>Malaxideae</taxon>
        <taxon>Dendrobiinae</taxon>
        <taxon>Dendrobium</taxon>
    </lineage>
</organism>
<keyword evidence="3" id="KW-1185">Reference proteome</keyword>
<evidence type="ECO:0000313" key="3">
    <source>
        <dbReference type="Proteomes" id="UP001552299"/>
    </source>
</evidence>
<comment type="caution">
    <text evidence="2">The sequence shown here is derived from an EMBL/GenBank/DDBJ whole genome shotgun (WGS) entry which is preliminary data.</text>
</comment>
<dbReference type="Proteomes" id="UP001552299">
    <property type="component" value="Unassembled WGS sequence"/>
</dbReference>